<keyword evidence="8" id="KW-1185">Reference proteome</keyword>
<evidence type="ECO:0000313" key="7">
    <source>
        <dbReference type="EMBL" id="BAN48488.1"/>
    </source>
</evidence>
<dbReference type="InterPro" id="IPR051323">
    <property type="entry name" value="AtsK-like"/>
</dbReference>
<dbReference type="GO" id="GO:0046872">
    <property type="term" value="F:metal ion binding"/>
    <property type="evidence" value="ECO:0007669"/>
    <property type="project" value="UniProtKB-KW"/>
</dbReference>
<protein>
    <submittedName>
        <fullName evidence="7">Putative dioxygenase</fullName>
    </submittedName>
</protein>
<comment type="similarity">
    <text evidence="1">Belongs to the TfdA dioxygenase family.</text>
</comment>
<keyword evidence="5" id="KW-0408">Iron</keyword>
<keyword evidence="3 7" id="KW-0223">Dioxygenase</keyword>
<evidence type="ECO:0000259" key="6">
    <source>
        <dbReference type="Pfam" id="PF02668"/>
    </source>
</evidence>
<dbReference type="GO" id="GO:0000908">
    <property type="term" value="F:taurine dioxygenase activity"/>
    <property type="evidence" value="ECO:0007669"/>
    <property type="project" value="TreeGrafter"/>
</dbReference>
<gene>
    <name evidence="7" type="ORF">PCA10_27560</name>
</gene>
<dbReference type="PATRIC" id="fig|1245471.3.peg.2792"/>
<keyword evidence="2" id="KW-0479">Metal-binding</keyword>
<evidence type="ECO:0000256" key="5">
    <source>
        <dbReference type="ARBA" id="ARBA00023004"/>
    </source>
</evidence>
<dbReference type="SUPFAM" id="SSF51197">
    <property type="entry name" value="Clavaminate synthase-like"/>
    <property type="match status" value="1"/>
</dbReference>
<dbReference type="STRING" id="1245471.PCA10_27560"/>
<keyword evidence="4" id="KW-0560">Oxidoreductase</keyword>
<sequence>MKISSLAGGIGVQCSELDLTHPIPTHVAQQLQKAWIDSGIVVFKSMGKSPEQQLSLSRCFGELDVHPVKNLVTESQYPELMVLDSDAQARLSVYYRESAPDRPFVGFIPWHSDLIFTNRPNHGAMLRAVETPQHGGETAWIDTIAAYSALPEAMKQRIEHLEVEYRFCTSLLDAPYGRDSQLRMQVKGDRNFPAFPPVAHPLVWRHPVSGRKVLNLSPLHLQRVVDMDTSESHALLEELVAHVTSRTFCYVHRWEPDDMVLWDNWRTLHSALGYPLGDRRLVHRTTIGGDTQMGRALETDQVA</sequence>
<accession>S6ARF9</accession>
<name>S6ARF9_METRE</name>
<dbReference type="Gene3D" id="3.60.130.10">
    <property type="entry name" value="Clavaminate synthase-like"/>
    <property type="match status" value="1"/>
</dbReference>
<dbReference type="Pfam" id="PF02668">
    <property type="entry name" value="TauD"/>
    <property type="match status" value="1"/>
</dbReference>
<dbReference type="AlphaFoldDB" id="S6ARF9"/>
<evidence type="ECO:0000313" key="8">
    <source>
        <dbReference type="Proteomes" id="UP000015503"/>
    </source>
</evidence>
<dbReference type="GO" id="GO:0005737">
    <property type="term" value="C:cytoplasm"/>
    <property type="evidence" value="ECO:0007669"/>
    <property type="project" value="TreeGrafter"/>
</dbReference>
<feature type="domain" description="TauD/TfdA-like" evidence="6">
    <location>
        <begin position="3"/>
        <end position="286"/>
    </location>
</feature>
<dbReference type="KEGG" id="pre:PCA10_27560"/>
<dbReference type="HOGENOM" id="CLU_036005_2_0_6"/>
<evidence type="ECO:0000256" key="4">
    <source>
        <dbReference type="ARBA" id="ARBA00023002"/>
    </source>
</evidence>
<dbReference type="InterPro" id="IPR003819">
    <property type="entry name" value="TauD/TfdA-like"/>
</dbReference>
<dbReference type="OrthoDB" id="581608at2"/>
<dbReference type="RefSeq" id="WP_016492680.1">
    <property type="nucleotide sequence ID" value="NC_021499.1"/>
</dbReference>
<organism evidence="7 8">
    <name type="scientific">Metapseudomonas resinovorans NBRC 106553</name>
    <dbReference type="NCBI Taxonomy" id="1245471"/>
    <lineage>
        <taxon>Bacteria</taxon>
        <taxon>Pseudomonadati</taxon>
        <taxon>Pseudomonadota</taxon>
        <taxon>Gammaproteobacteria</taxon>
        <taxon>Pseudomonadales</taxon>
        <taxon>Pseudomonadaceae</taxon>
        <taxon>Metapseudomonas</taxon>
    </lineage>
</organism>
<evidence type="ECO:0000256" key="1">
    <source>
        <dbReference type="ARBA" id="ARBA00005896"/>
    </source>
</evidence>
<proteinExistence type="inferred from homology"/>
<dbReference type="Proteomes" id="UP000015503">
    <property type="component" value="Chromosome"/>
</dbReference>
<dbReference type="EMBL" id="AP013068">
    <property type="protein sequence ID" value="BAN48488.1"/>
    <property type="molecule type" value="Genomic_DNA"/>
</dbReference>
<dbReference type="eggNOG" id="COG2175">
    <property type="taxonomic scope" value="Bacteria"/>
</dbReference>
<dbReference type="PANTHER" id="PTHR30468:SF1">
    <property type="entry name" value="ALPHA-KETOGLUTARATE-DEPENDENT SULFONATE DIOXYGENASE"/>
    <property type="match status" value="1"/>
</dbReference>
<reference evidence="7 8" key="1">
    <citation type="journal article" date="2013" name="Genome Announc.">
        <title>Complete Genome Sequence of the Carbazole Degrader Pseudomonas resinovorans Strain CA10 (NBRC 106553).</title>
        <authorList>
            <person name="Shintani M."/>
            <person name="Hosoyama A."/>
            <person name="Ohji S."/>
            <person name="Tsuchikane K."/>
            <person name="Takarada H."/>
            <person name="Yamazoe A."/>
            <person name="Fujita N."/>
            <person name="Nojiri H."/>
        </authorList>
    </citation>
    <scope>NUCLEOTIDE SEQUENCE [LARGE SCALE GENOMIC DNA]</scope>
    <source>
        <strain evidence="7 8">NBRC 106553</strain>
    </source>
</reference>
<evidence type="ECO:0000256" key="3">
    <source>
        <dbReference type="ARBA" id="ARBA00022964"/>
    </source>
</evidence>
<dbReference type="GO" id="GO:0006790">
    <property type="term" value="P:sulfur compound metabolic process"/>
    <property type="evidence" value="ECO:0007669"/>
    <property type="project" value="TreeGrafter"/>
</dbReference>
<dbReference type="PANTHER" id="PTHR30468">
    <property type="entry name" value="ALPHA-KETOGLUTARATE-DEPENDENT SULFONATE DIOXYGENASE"/>
    <property type="match status" value="1"/>
</dbReference>
<evidence type="ECO:0000256" key="2">
    <source>
        <dbReference type="ARBA" id="ARBA00022723"/>
    </source>
</evidence>
<dbReference type="InterPro" id="IPR042098">
    <property type="entry name" value="TauD-like_sf"/>
</dbReference>